<evidence type="ECO:0000313" key="2">
    <source>
        <dbReference type="EMBL" id="WWP24131.1"/>
    </source>
</evidence>
<name>A0ABD8B2Q9_PAEAM</name>
<accession>A0ABD8B2Q9</accession>
<dbReference type="EMBL" id="CP145894">
    <property type="protein sequence ID" value="WWP24131.1"/>
    <property type="molecule type" value="Genomic_DNA"/>
</dbReference>
<organism evidence="2 3">
    <name type="scientific">Paenibacillus amylolyticus</name>
    <dbReference type="NCBI Taxonomy" id="1451"/>
    <lineage>
        <taxon>Bacteria</taxon>
        <taxon>Bacillati</taxon>
        <taxon>Bacillota</taxon>
        <taxon>Bacilli</taxon>
        <taxon>Bacillales</taxon>
        <taxon>Paenibacillaceae</taxon>
        <taxon>Paenibacillus</taxon>
    </lineage>
</organism>
<proteinExistence type="predicted"/>
<evidence type="ECO:0000313" key="3">
    <source>
        <dbReference type="Proteomes" id="UP001364764"/>
    </source>
</evidence>
<evidence type="ECO:0008006" key="4">
    <source>
        <dbReference type="Google" id="ProtNLM"/>
    </source>
</evidence>
<dbReference type="GeneID" id="93480232"/>
<dbReference type="AlphaFoldDB" id="A0ABD8B2Q9"/>
<dbReference type="Proteomes" id="UP001364764">
    <property type="component" value="Plasmid pY5S7-2"/>
</dbReference>
<keyword evidence="1" id="KW-0812">Transmembrane</keyword>
<protein>
    <recommendedName>
        <fullName evidence="4">Phage holin family protein</fullName>
    </recommendedName>
</protein>
<geneLocation type="plasmid" evidence="2 3">
    <name>pY5S7-2</name>
</geneLocation>
<dbReference type="RefSeq" id="WP_338709221.1">
    <property type="nucleotide sequence ID" value="NZ_CP145894.1"/>
</dbReference>
<sequence length="151" mass="17259">MSRDDHRLLRDLYVEVTRLQNVMSKGTARSITAVLSDKEYGNVKNTMNKVELHLKASLKHKDPEVLETEVLEIKQENKNTKRIEWIQILHSVSTFIFLGGILGGLIVLLVILLVNFLLVVHNLLDIPVWIYTVFSLIVLSGILMSITRRVL</sequence>
<keyword evidence="2" id="KW-0614">Plasmid</keyword>
<feature type="transmembrane region" description="Helical" evidence="1">
    <location>
        <begin position="95"/>
        <end position="120"/>
    </location>
</feature>
<keyword evidence="1" id="KW-1133">Transmembrane helix</keyword>
<keyword evidence="1" id="KW-0472">Membrane</keyword>
<gene>
    <name evidence="2" type="ORF">V6668_32165</name>
</gene>
<reference evidence="2 3" key="1">
    <citation type="submission" date="2024-02" db="EMBL/GenBank/DDBJ databases">
        <title>Complete sequences of two Paenibacillus sp. strains and one Lysinibacillus strain isolated from the environment on STAA medium highlight biotechnological potential.</title>
        <authorList>
            <person name="Attere S.A."/>
            <person name="Piche L.C."/>
            <person name="Intertaglia L."/>
            <person name="Lami R."/>
            <person name="Charette S.J."/>
            <person name="Vincent A.T."/>
        </authorList>
    </citation>
    <scope>NUCLEOTIDE SEQUENCE [LARGE SCALE GENOMIC DNA]</scope>
    <source>
        <strain evidence="2 3">Y5S-7</strain>
        <plasmid evidence="2 3">pY5S7-2</plasmid>
    </source>
</reference>
<evidence type="ECO:0000256" key="1">
    <source>
        <dbReference type="SAM" id="Phobius"/>
    </source>
</evidence>
<feature type="transmembrane region" description="Helical" evidence="1">
    <location>
        <begin position="126"/>
        <end position="146"/>
    </location>
</feature>